<comment type="caution">
    <text evidence="7">The sequence shown here is derived from an EMBL/GenBank/DDBJ whole genome shotgun (WGS) entry which is preliminary data.</text>
</comment>
<dbReference type="InterPro" id="IPR004561">
    <property type="entry name" value="IsoChor_synthase"/>
</dbReference>
<dbReference type="Pfam" id="PF00425">
    <property type="entry name" value="Chorismate_bind"/>
    <property type="match status" value="1"/>
</dbReference>
<evidence type="ECO:0000259" key="6">
    <source>
        <dbReference type="Pfam" id="PF00425"/>
    </source>
</evidence>
<dbReference type="PANTHER" id="PTHR42839:SF1">
    <property type="entry name" value="ISOCHORISMATE SYNTHASE MENF"/>
    <property type="match status" value="1"/>
</dbReference>
<dbReference type="InterPro" id="IPR005801">
    <property type="entry name" value="ADC_synthase"/>
</dbReference>
<keyword evidence="8" id="KW-1185">Reference proteome</keyword>
<dbReference type="Gene3D" id="3.60.120.10">
    <property type="entry name" value="Anthranilate synthase"/>
    <property type="match status" value="1"/>
</dbReference>
<dbReference type="EMBL" id="JACSQY010000003">
    <property type="protein sequence ID" value="MBD7907752.1"/>
    <property type="molecule type" value="Genomic_DNA"/>
</dbReference>
<reference evidence="7 8" key="1">
    <citation type="submission" date="2020-08" db="EMBL/GenBank/DDBJ databases">
        <title>A Genomic Blueprint of the Chicken Gut Microbiome.</title>
        <authorList>
            <person name="Gilroy R."/>
            <person name="Ravi A."/>
            <person name="Getino M."/>
            <person name="Pursley I."/>
            <person name="Horton D.L."/>
            <person name="Alikhan N.-F."/>
            <person name="Baker D."/>
            <person name="Gharbi K."/>
            <person name="Hall N."/>
            <person name="Watson M."/>
            <person name="Adriaenssens E.M."/>
            <person name="Foster-Nyarko E."/>
            <person name="Jarju S."/>
            <person name="Secka A."/>
            <person name="Antonio M."/>
            <person name="Oren A."/>
            <person name="Chaudhuri R."/>
            <person name="La Ragione R.M."/>
            <person name="Hildebrand F."/>
            <person name="Pallen M.J."/>
        </authorList>
    </citation>
    <scope>NUCLEOTIDE SEQUENCE [LARGE SCALE GENOMIC DNA]</scope>
    <source>
        <strain evidence="7 8">Sa3CUA8</strain>
    </source>
</reference>
<evidence type="ECO:0000313" key="8">
    <source>
        <dbReference type="Proteomes" id="UP000659496"/>
    </source>
</evidence>
<sequence length="462" mass="51575">MNRKLTDLPSRETTAAMPHVRFFTETIEAGGISPLSFFEAGALINDSHRFYWENASKTMTLVGIGHALTLTDEAGTDRFDAIETKWKHYCDALIKEDKDMDPVLFGGFSFDEKRSSRPSEWEKFPNALFAVPTFQLKIENGKTLVAINFVSEESETVLQFEALRKQRDQLIHMAQVQESVSTEKPALVSTKELRKDHYLKAVKQITEKIQKGEAEKVVIARKLALKFEHPIRPVAALQSVSNEQRDSYNFGMENGTQFFFGATPERLIEIKDGQAFSACVAGSIKRGSSADEDQQFGNELLEDKKNREEHQYVVDMITGVFDSLCASFTAATRPKLMKVRDIQHLHTPVQGRLGDESGIFQFVKALHPTPALGGVPTPVAMELIRQEEDLDRGYYAAPIGWTDASGNGEFAVAIRSALLEQKNAWLYAGGGIVADSVPTQEYDETWVKFRPMLRALGGSLNG</sequence>
<comment type="similarity">
    <text evidence="2">Belongs to the isochorismate synthase family.</text>
</comment>
<name>A0ABR8PHT4_9BACL</name>
<evidence type="ECO:0000256" key="3">
    <source>
        <dbReference type="ARBA" id="ARBA00012824"/>
    </source>
</evidence>
<dbReference type="EC" id="5.4.4.2" evidence="3"/>
<dbReference type="GO" id="GO:0008909">
    <property type="term" value="F:isochorismate synthase activity"/>
    <property type="evidence" value="ECO:0007669"/>
    <property type="project" value="UniProtKB-EC"/>
</dbReference>
<gene>
    <name evidence="7" type="ORF">H9659_05380</name>
</gene>
<protein>
    <recommendedName>
        <fullName evidence="3">isochorismate synthase</fullName>
        <ecNumber evidence="3">5.4.4.2</ecNumber>
    </recommendedName>
    <alternativeName>
        <fullName evidence="5">Isochorismate mutase</fullName>
    </alternativeName>
</protein>
<evidence type="ECO:0000256" key="4">
    <source>
        <dbReference type="ARBA" id="ARBA00023235"/>
    </source>
</evidence>
<evidence type="ECO:0000313" key="7">
    <source>
        <dbReference type="EMBL" id="MBD7907752.1"/>
    </source>
</evidence>
<keyword evidence="4 7" id="KW-0413">Isomerase</keyword>
<proteinExistence type="inferred from homology"/>
<comment type="catalytic activity">
    <reaction evidence="1">
        <text>chorismate = isochorismate</text>
        <dbReference type="Rhea" id="RHEA:18985"/>
        <dbReference type="ChEBI" id="CHEBI:29748"/>
        <dbReference type="ChEBI" id="CHEBI:29780"/>
        <dbReference type="EC" id="5.4.4.2"/>
    </reaction>
</comment>
<feature type="domain" description="Chorismate-utilising enzyme C-terminal" evidence="6">
    <location>
        <begin position="195"/>
        <end position="448"/>
    </location>
</feature>
<dbReference type="PANTHER" id="PTHR42839">
    <property type="entry name" value="ISOCHORISMATE SYNTHASE ENTC"/>
    <property type="match status" value="1"/>
</dbReference>
<dbReference type="RefSeq" id="WP_191688914.1">
    <property type="nucleotide sequence ID" value="NZ_JACSQY010000003.1"/>
</dbReference>
<dbReference type="NCBIfam" id="TIGR00543">
    <property type="entry name" value="isochor_syn"/>
    <property type="match status" value="1"/>
</dbReference>
<evidence type="ECO:0000256" key="5">
    <source>
        <dbReference type="ARBA" id="ARBA00041564"/>
    </source>
</evidence>
<dbReference type="Proteomes" id="UP000659496">
    <property type="component" value="Unassembled WGS sequence"/>
</dbReference>
<evidence type="ECO:0000256" key="1">
    <source>
        <dbReference type="ARBA" id="ARBA00000799"/>
    </source>
</evidence>
<accession>A0ABR8PHT4</accession>
<organism evidence="7 8">
    <name type="scientific">Sporosarcina gallistercoris</name>
    <dbReference type="NCBI Taxonomy" id="2762245"/>
    <lineage>
        <taxon>Bacteria</taxon>
        <taxon>Bacillati</taxon>
        <taxon>Bacillota</taxon>
        <taxon>Bacilli</taxon>
        <taxon>Bacillales</taxon>
        <taxon>Caryophanaceae</taxon>
        <taxon>Sporosarcina</taxon>
    </lineage>
</organism>
<evidence type="ECO:0000256" key="2">
    <source>
        <dbReference type="ARBA" id="ARBA00005297"/>
    </source>
</evidence>
<dbReference type="SUPFAM" id="SSF56322">
    <property type="entry name" value="ADC synthase"/>
    <property type="match status" value="1"/>
</dbReference>
<dbReference type="InterPro" id="IPR015890">
    <property type="entry name" value="Chorismate_C"/>
</dbReference>